<dbReference type="CDD" id="cd06224">
    <property type="entry name" value="REM"/>
    <property type="match status" value="1"/>
</dbReference>
<name>A0A8I2YSS8_9AGAM</name>
<feature type="compositionally biased region" description="Polar residues" evidence="3">
    <location>
        <begin position="925"/>
        <end position="934"/>
    </location>
</feature>
<dbReference type="InterPro" id="IPR001895">
    <property type="entry name" value="RASGEF_cat_dom"/>
</dbReference>
<accession>A0A8I2YSS8</accession>
<dbReference type="Gene3D" id="1.10.840.10">
    <property type="entry name" value="Ras guanine-nucleotide exchange factors catalytic domain"/>
    <property type="match status" value="1"/>
</dbReference>
<dbReference type="Proteomes" id="UP000683000">
    <property type="component" value="Unassembled WGS sequence"/>
</dbReference>
<sequence length="1621" mass="177287">MSTDHDDLSSPATPVLSLGPDATVLPPTASASSLLDHPATETTMEHSETITQSTPSASPSSLPPSDTPPQLILPIPTPSLNKSQSSVVFSHTIVTSEDDWGSLPPEVATADISIAPDGSFVETSSGPAARELKRRYDQYLGVGKDVRSPYAITAFVNQHGKQMYRVGHRDAVAPAAEAESKAQKVSTSIDMSYPHGRSFRSRPRMSVHNILTQNKLKPVVVTNLAPTQEAGPARLFLRRTKSIPDTFATGTPASENTSRQPTPTGRIHSHSVTGADISRPLSEVPTAEQPKSPLGDIFGEMMQWLSGSVPPSPSVSGSSGGSYIPHPFGPGIIFDSPTPHDDSVFLPLPRALREMQSFESGLTARADDMMRHIGSGSTSPQEDEITLVSEYADSPPSSPRLAVSPFADDSDISPPVPALAPLPETSMHSRYSPEVFDVLQTYRGLPLLDRLFPDSAGETTIKMSLRADDSATPRDDPRFVLWGETSLISDVDTDEVSLSQGSRTGVSSPTGSRRGKQPSVDIPSLRISTDVPNGITNTRHVLLAATIERWIAQLTSDFNYDELLNFFLTYRTYISAVDLCHLLICRFHWSLSGHATIQDDLAKKIVRVRTFVAIRYWLLTFFVMDFLPNRELRLLLASWLNTLVKDPVLKWHQDGLSIVRKLIKVVKDCKEAHTRRRYGKTSARQSISAKPRPTHVLGEKFAEAISKDEDDSDVDLDFAPGERVSVFLGNGGESGNAFAFGLAGGVASPPRANAVASASTAILQQPLQRNILQQSRASISVAPGATPILTQSPPPITFPQRALSRVFVKTIGRLGRWRRVLNSRQTVDTGIAVPANVSAFDLELSASGDLLGVRGGVEQYLKMIEPQSPMTSGVSNAEFETKPMTGVASHMEKGKVPSRSPSSHHLRSVSEVTEEEEEPTQTATMNQRRSSYKSGVSAVSRATLSTRTHSTESFGSILSSWSRLNPFVAQVQAEPPWRFDAVSVDDMDLSDTSSEFHGKNSNVRPPPGLRKAPRKLPLRRDFEFIRRSGESVSSMGIRSRGSFASESSAVSLGGGGLGNGIQQWQVNAIVDSLSEDGEGGGVDEALKRLEGQINLQRRKENALKVDGWVRTIQERMAAGDFGDEHPRFFDEDDEDEEDDAYDIDQHETGSMRRSWLAGRESLPATPSHITVSLASESDDYFSSAQASGSSFGFPLTPVDAGLASPMRGVDAKPAPEDAVPFEILQSRVSSRPSTSQGSPMVATSPVLTPPPPPPPLVPVPALTSPTKILPQTGRKSFRSWVLNVKADVLAQHFSMIDRELFMGIKPEELIMDDWMSCQEVNVLDWAQYLKDRVQWKAESRNSEKTSALAAVRGRFNLMANFIASEIVMTPPSDRHMLVAKFIRVAFKSYSHSNFHTLAAVLAGLRNEWVNKAMHRQWGRVGPWEMQIFQKLSQFVNVEDDFKAMHQAISAMVDAKPIDVRSHASTIMSSGNSDSQSWSMSIEGNTPSACVPFIGVYLARLYRYSKLPDLIDPTAPREPVSIDPHAVSFDSPSRPEVFDSLTPLPPSMQLEPLINVHKQRLIAGVIKDLVAGQHLASRVQFTIDKKLFQKCLRIRGVEAEVLDQVYRMYCDPGQKPLPFLAL</sequence>
<organism evidence="6 7">
    <name type="scientific">Boletus reticuloceps</name>
    <dbReference type="NCBI Taxonomy" id="495285"/>
    <lineage>
        <taxon>Eukaryota</taxon>
        <taxon>Fungi</taxon>
        <taxon>Dikarya</taxon>
        <taxon>Basidiomycota</taxon>
        <taxon>Agaricomycotina</taxon>
        <taxon>Agaricomycetes</taxon>
        <taxon>Agaricomycetidae</taxon>
        <taxon>Boletales</taxon>
        <taxon>Boletineae</taxon>
        <taxon>Boletaceae</taxon>
        <taxon>Boletoideae</taxon>
        <taxon>Boletus</taxon>
    </lineage>
</organism>
<dbReference type="SUPFAM" id="SSF48366">
    <property type="entry name" value="Ras GEF"/>
    <property type="match status" value="1"/>
</dbReference>
<dbReference type="InterPro" id="IPR000651">
    <property type="entry name" value="Ras-like_Gua-exchang_fac_N"/>
</dbReference>
<evidence type="ECO:0000256" key="2">
    <source>
        <dbReference type="PROSITE-ProRule" id="PRU00168"/>
    </source>
</evidence>
<dbReference type="Pfam" id="PF00617">
    <property type="entry name" value="RasGEF"/>
    <property type="match status" value="1"/>
</dbReference>
<feature type="compositionally biased region" description="Polar residues" evidence="3">
    <location>
        <begin position="496"/>
        <end position="511"/>
    </location>
</feature>
<dbReference type="GO" id="GO:0005085">
    <property type="term" value="F:guanyl-nucleotide exchange factor activity"/>
    <property type="evidence" value="ECO:0007669"/>
    <property type="project" value="UniProtKB-KW"/>
</dbReference>
<feature type="compositionally biased region" description="Polar residues" evidence="3">
    <location>
        <begin position="990"/>
        <end position="1003"/>
    </location>
</feature>
<dbReference type="InterPro" id="IPR008937">
    <property type="entry name" value="Ras-like_GEF"/>
</dbReference>
<evidence type="ECO:0000256" key="1">
    <source>
        <dbReference type="ARBA" id="ARBA00022658"/>
    </source>
</evidence>
<dbReference type="OrthoDB" id="10254377at2759"/>
<feature type="region of interest" description="Disordered" evidence="3">
    <location>
        <begin position="493"/>
        <end position="520"/>
    </location>
</feature>
<feature type="domain" description="N-terminal Ras-GEF" evidence="5">
    <location>
        <begin position="538"/>
        <end position="667"/>
    </location>
</feature>
<dbReference type="InterPro" id="IPR036964">
    <property type="entry name" value="RASGEF_cat_dom_sf"/>
</dbReference>
<keyword evidence="7" id="KW-1185">Reference proteome</keyword>
<dbReference type="Gene3D" id="1.20.870.10">
    <property type="entry name" value="Son of sevenless (SoS) protein Chain: S domain 1"/>
    <property type="match status" value="1"/>
</dbReference>
<dbReference type="EMBL" id="JAGFBS010000008">
    <property type="protein sequence ID" value="KAG6377845.1"/>
    <property type="molecule type" value="Genomic_DNA"/>
</dbReference>
<dbReference type="PANTHER" id="PTHR23113:SF363">
    <property type="entry name" value="PROTEIN SON OF SEVENLESS"/>
    <property type="match status" value="1"/>
</dbReference>
<feature type="region of interest" description="Disordered" evidence="3">
    <location>
        <begin position="1227"/>
        <end position="1246"/>
    </location>
</feature>
<evidence type="ECO:0000259" key="5">
    <source>
        <dbReference type="PROSITE" id="PS50212"/>
    </source>
</evidence>
<dbReference type="SMART" id="SM00147">
    <property type="entry name" value="RasGEF"/>
    <property type="match status" value="1"/>
</dbReference>
<evidence type="ECO:0000256" key="3">
    <source>
        <dbReference type="SAM" id="MobiDB-lite"/>
    </source>
</evidence>
<keyword evidence="1 2" id="KW-0344">Guanine-nucleotide releasing factor</keyword>
<feature type="region of interest" description="Disordered" evidence="3">
    <location>
        <begin position="245"/>
        <end position="271"/>
    </location>
</feature>
<gene>
    <name evidence="6" type="ORF">JVT61DRAFT_14626</name>
</gene>
<feature type="compositionally biased region" description="Polar residues" evidence="3">
    <location>
        <begin position="1227"/>
        <end position="1238"/>
    </location>
</feature>
<feature type="compositionally biased region" description="Low complexity" evidence="3">
    <location>
        <begin position="49"/>
        <end position="60"/>
    </location>
</feature>
<evidence type="ECO:0000259" key="4">
    <source>
        <dbReference type="PROSITE" id="PS50009"/>
    </source>
</evidence>
<protein>
    <recommendedName>
        <fullName evidence="8">Ras GEF</fullName>
    </recommendedName>
</protein>
<evidence type="ECO:0000313" key="6">
    <source>
        <dbReference type="EMBL" id="KAG6377845.1"/>
    </source>
</evidence>
<dbReference type="PROSITE" id="PS50009">
    <property type="entry name" value="RASGEF_CAT"/>
    <property type="match status" value="1"/>
</dbReference>
<evidence type="ECO:0000313" key="7">
    <source>
        <dbReference type="Proteomes" id="UP000683000"/>
    </source>
</evidence>
<feature type="region of interest" description="Disordered" evidence="3">
    <location>
        <begin position="1"/>
        <end position="82"/>
    </location>
</feature>
<feature type="domain" description="Ras-GEF" evidence="4">
    <location>
        <begin position="1285"/>
        <end position="1605"/>
    </location>
</feature>
<proteinExistence type="predicted"/>
<dbReference type="PROSITE" id="PS50212">
    <property type="entry name" value="RASGEF_NTER"/>
    <property type="match status" value="1"/>
</dbReference>
<dbReference type="SMART" id="SM00229">
    <property type="entry name" value="RasGEFN"/>
    <property type="match status" value="1"/>
</dbReference>
<dbReference type="Pfam" id="PF00618">
    <property type="entry name" value="RasGEF_N"/>
    <property type="match status" value="1"/>
</dbReference>
<dbReference type="PANTHER" id="PTHR23113">
    <property type="entry name" value="GUANINE NUCLEOTIDE EXCHANGE FACTOR"/>
    <property type="match status" value="1"/>
</dbReference>
<dbReference type="GO" id="GO:0007265">
    <property type="term" value="P:Ras protein signal transduction"/>
    <property type="evidence" value="ECO:0007669"/>
    <property type="project" value="TreeGrafter"/>
</dbReference>
<dbReference type="InterPro" id="IPR023578">
    <property type="entry name" value="Ras_GEF_dom_sf"/>
</dbReference>
<reference evidence="6" key="1">
    <citation type="submission" date="2021-03" db="EMBL/GenBank/DDBJ databases">
        <title>Evolutionary innovations through gain and loss of genes in the ectomycorrhizal Boletales.</title>
        <authorList>
            <person name="Wu G."/>
            <person name="Miyauchi S."/>
            <person name="Morin E."/>
            <person name="Yang Z.-L."/>
            <person name="Xu J."/>
            <person name="Martin F.M."/>
        </authorList>
    </citation>
    <scope>NUCLEOTIDE SEQUENCE</scope>
    <source>
        <strain evidence="6">BR01</strain>
    </source>
</reference>
<feature type="region of interest" description="Disordered" evidence="3">
    <location>
        <begin position="990"/>
        <end position="1013"/>
    </location>
</feature>
<dbReference type="GO" id="GO:0005886">
    <property type="term" value="C:plasma membrane"/>
    <property type="evidence" value="ECO:0007669"/>
    <property type="project" value="TreeGrafter"/>
</dbReference>
<comment type="caution">
    <text evidence="6">The sequence shown here is derived from an EMBL/GenBank/DDBJ whole genome shotgun (WGS) entry which is preliminary data.</text>
</comment>
<feature type="compositionally biased region" description="Polar residues" evidence="3">
    <location>
        <begin position="248"/>
        <end position="263"/>
    </location>
</feature>
<feature type="region of interest" description="Disordered" evidence="3">
    <location>
        <begin position="889"/>
        <end position="934"/>
    </location>
</feature>
<evidence type="ECO:0008006" key="8">
    <source>
        <dbReference type="Google" id="ProtNLM"/>
    </source>
</evidence>